<dbReference type="GO" id="GO:0016874">
    <property type="term" value="F:ligase activity"/>
    <property type="evidence" value="ECO:0007669"/>
    <property type="project" value="UniProtKB-KW"/>
</dbReference>
<gene>
    <name evidence="1" type="ORF">FW778_11590</name>
</gene>
<dbReference type="InterPro" id="IPR009097">
    <property type="entry name" value="Cyclic_Pdiesterase"/>
</dbReference>
<comment type="caution">
    <text evidence="1">The sequence shown here is derived from an EMBL/GenBank/DDBJ whole genome shotgun (WGS) entry which is preliminary data.</text>
</comment>
<dbReference type="SUPFAM" id="SSF55144">
    <property type="entry name" value="LigT-like"/>
    <property type="match status" value="1"/>
</dbReference>
<evidence type="ECO:0000313" key="1">
    <source>
        <dbReference type="EMBL" id="KAA9039456.1"/>
    </source>
</evidence>
<keyword evidence="1" id="KW-0436">Ligase</keyword>
<proteinExistence type="predicted"/>
<dbReference type="PANTHER" id="PTHR40037:SF1">
    <property type="entry name" value="PHOSPHOESTERASE SAOUHSC_00951-RELATED"/>
    <property type="match status" value="1"/>
</dbReference>
<dbReference type="Gene3D" id="3.90.1140.10">
    <property type="entry name" value="Cyclic phosphodiesterase"/>
    <property type="match status" value="1"/>
</dbReference>
<dbReference type="InterPro" id="IPR050580">
    <property type="entry name" value="2H_phosphoesterase_YjcG-like"/>
</dbReference>
<name>A0A5J5IHL3_9BACT</name>
<dbReference type="Proteomes" id="UP000326903">
    <property type="component" value="Unassembled WGS sequence"/>
</dbReference>
<keyword evidence="2" id="KW-1185">Reference proteome</keyword>
<dbReference type="Pfam" id="PF13563">
    <property type="entry name" value="2_5_RNA_ligase2"/>
    <property type="match status" value="1"/>
</dbReference>
<dbReference type="AlphaFoldDB" id="A0A5J5IHL3"/>
<accession>A0A5J5IHL3</accession>
<dbReference type="RefSeq" id="WP_150414867.1">
    <property type="nucleotide sequence ID" value="NZ_VYQF01000002.1"/>
</dbReference>
<organism evidence="1 2">
    <name type="scientific">Ginsengibacter hankyongi</name>
    <dbReference type="NCBI Taxonomy" id="2607284"/>
    <lineage>
        <taxon>Bacteria</taxon>
        <taxon>Pseudomonadati</taxon>
        <taxon>Bacteroidota</taxon>
        <taxon>Chitinophagia</taxon>
        <taxon>Chitinophagales</taxon>
        <taxon>Chitinophagaceae</taxon>
        <taxon>Ginsengibacter</taxon>
    </lineage>
</organism>
<dbReference type="EMBL" id="VYQF01000002">
    <property type="protein sequence ID" value="KAA9039456.1"/>
    <property type="molecule type" value="Genomic_DNA"/>
</dbReference>
<reference evidence="1 2" key="1">
    <citation type="submission" date="2019-09" db="EMBL/GenBank/DDBJ databases">
        <title>Draft genome sequence of Ginsengibacter sp. BR5-29.</title>
        <authorList>
            <person name="Im W.-T."/>
        </authorList>
    </citation>
    <scope>NUCLEOTIDE SEQUENCE [LARGE SCALE GENOMIC DNA]</scope>
    <source>
        <strain evidence="1 2">BR5-29</strain>
    </source>
</reference>
<protein>
    <submittedName>
        <fullName evidence="1">2'-5' RNA ligase family protein</fullName>
    </submittedName>
</protein>
<dbReference type="PANTHER" id="PTHR40037">
    <property type="entry name" value="PHOSPHOESTERASE YJCG-RELATED"/>
    <property type="match status" value="1"/>
</dbReference>
<sequence length="199" mass="22903">MKTKNYLNDSSHECYEYLLVINPGKEVNEKLMAEKQMFYDDYKEKGAISTKPYIIVARFVAKEGMENTIIRWMQRICSKQKSFVVMLNNYGGFPPNTIYLRIQNEAPLRQLAKELSVVNAYINASSCPPMLLTPKPHVSVASNLSEEIFFKALTQYAHKSFHESFLVNELLLLKRRDGYDAPKPIIVFALPPFVEDLVN</sequence>
<evidence type="ECO:0000313" key="2">
    <source>
        <dbReference type="Proteomes" id="UP000326903"/>
    </source>
</evidence>